<gene>
    <name evidence="4" type="ORF">LWI29_009864</name>
</gene>
<dbReference type="GO" id="GO:0004672">
    <property type="term" value="F:protein kinase activity"/>
    <property type="evidence" value="ECO:0007669"/>
    <property type="project" value="InterPro"/>
</dbReference>
<reference evidence="4" key="2">
    <citation type="submission" date="2023-06" db="EMBL/GenBank/DDBJ databases">
        <authorList>
            <person name="Swenson N.G."/>
            <person name="Wegrzyn J.L."/>
            <person name="Mcevoy S.L."/>
        </authorList>
    </citation>
    <scope>NUCLEOTIDE SEQUENCE</scope>
    <source>
        <strain evidence="4">NS2018</strain>
        <tissue evidence="4">Leaf</tissue>
    </source>
</reference>
<dbReference type="InterPro" id="IPR011009">
    <property type="entry name" value="Kinase-like_dom_sf"/>
</dbReference>
<evidence type="ECO:0000259" key="3">
    <source>
        <dbReference type="PROSITE" id="PS50011"/>
    </source>
</evidence>
<evidence type="ECO:0000256" key="1">
    <source>
        <dbReference type="SAM" id="MobiDB-lite"/>
    </source>
</evidence>
<evidence type="ECO:0000313" key="4">
    <source>
        <dbReference type="EMBL" id="KAK0595777.1"/>
    </source>
</evidence>
<dbReference type="PANTHER" id="PTHR48007:SF19">
    <property type="entry name" value="POLLEN RECEPTOR-LIKE KINASE 5"/>
    <property type="match status" value="1"/>
</dbReference>
<dbReference type="PROSITE" id="PS50011">
    <property type="entry name" value="PROTEIN_KINASE_DOM"/>
    <property type="match status" value="1"/>
</dbReference>
<feature type="domain" description="Protein kinase" evidence="3">
    <location>
        <begin position="217"/>
        <end position="455"/>
    </location>
</feature>
<proteinExistence type="predicted"/>
<accession>A0AA39SKL4</accession>
<keyword evidence="2" id="KW-0472">Membrane</keyword>
<keyword evidence="2" id="KW-0812">Transmembrane</keyword>
<feature type="transmembrane region" description="Helical" evidence="2">
    <location>
        <begin position="246"/>
        <end position="269"/>
    </location>
</feature>
<feature type="compositionally biased region" description="Basic and acidic residues" evidence="1">
    <location>
        <begin position="43"/>
        <end position="55"/>
    </location>
</feature>
<dbReference type="AlphaFoldDB" id="A0AA39SKL4"/>
<evidence type="ECO:0000313" key="5">
    <source>
        <dbReference type="Proteomes" id="UP001168877"/>
    </source>
</evidence>
<feature type="region of interest" description="Disordered" evidence="1">
    <location>
        <begin position="43"/>
        <end position="63"/>
    </location>
</feature>
<dbReference type="InterPro" id="IPR005162">
    <property type="entry name" value="Retrotrans_gag_dom"/>
</dbReference>
<dbReference type="InterPro" id="IPR000719">
    <property type="entry name" value="Prot_kinase_dom"/>
</dbReference>
<protein>
    <recommendedName>
        <fullName evidence="3">Protein kinase domain-containing protein</fullName>
    </recommendedName>
</protein>
<evidence type="ECO:0000256" key="2">
    <source>
        <dbReference type="SAM" id="Phobius"/>
    </source>
</evidence>
<dbReference type="InterPro" id="IPR046959">
    <property type="entry name" value="PRK1-6/SRF4-like"/>
</dbReference>
<dbReference type="PANTHER" id="PTHR48007">
    <property type="entry name" value="LEUCINE-RICH REPEAT RECEPTOR-LIKE PROTEIN KINASE PXC1"/>
    <property type="match status" value="1"/>
</dbReference>
<name>A0AA39SKL4_ACESA</name>
<sequence length="455" mass="51852">MANRHRHGQNIETPVHERDLRDIEMDELRRQVQQLQERLGRFEALGHDDSRHGSEDGISNNEEEVNPFYRAHDRVLGEEAPSPRQVQRNQVFPHNLPMKLEIPDFEGRIQGDEFIDWLNTIERIFDCNNFEEEHKVKLVAIKLKKHASIWWEHFKKQRARVGKTRIVTWEKMKKHLRKKFLPDHYLQDYFLKFHSFKQGNKNLCGPPLVECKASDDASSSDEGSGGKDGSIAASTGSEKQVSVLKIALIVLVVGILLGIIAALLILFYWKKRNSRVERDSLALEDTNTLPTTCVVEKKAPVVVETEGTKKRGEYGKLSFVKDDIERFDLQDMLTSAAEVLGSGTSGASYKTMISSGRNLVVKRYKQMNNVGREFFIEHMRRIGRLKIIKGVVKGLAYLHKELPSIVLPHGHLKSSNVLIDNSFEPLLPDYALRPVINPDQAHLLLVAYKSTLPAG</sequence>
<keyword evidence="2" id="KW-1133">Transmembrane helix</keyword>
<dbReference type="Proteomes" id="UP001168877">
    <property type="component" value="Unassembled WGS sequence"/>
</dbReference>
<keyword evidence="5" id="KW-1185">Reference proteome</keyword>
<dbReference type="Pfam" id="PF03732">
    <property type="entry name" value="Retrotrans_gag"/>
    <property type="match status" value="1"/>
</dbReference>
<comment type="caution">
    <text evidence="4">The sequence shown here is derived from an EMBL/GenBank/DDBJ whole genome shotgun (WGS) entry which is preliminary data.</text>
</comment>
<organism evidence="4 5">
    <name type="scientific">Acer saccharum</name>
    <name type="common">Sugar maple</name>
    <dbReference type="NCBI Taxonomy" id="4024"/>
    <lineage>
        <taxon>Eukaryota</taxon>
        <taxon>Viridiplantae</taxon>
        <taxon>Streptophyta</taxon>
        <taxon>Embryophyta</taxon>
        <taxon>Tracheophyta</taxon>
        <taxon>Spermatophyta</taxon>
        <taxon>Magnoliopsida</taxon>
        <taxon>eudicotyledons</taxon>
        <taxon>Gunneridae</taxon>
        <taxon>Pentapetalae</taxon>
        <taxon>rosids</taxon>
        <taxon>malvids</taxon>
        <taxon>Sapindales</taxon>
        <taxon>Sapindaceae</taxon>
        <taxon>Hippocastanoideae</taxon>
        <taxon>Acereae</taxon>
        <taxon>Acer</taxon>
    </lineage>
</organism>
<dbReference type="EMBL" id="JAUESC010000004">
    <property type="protein sequence ID" value="KAK0595777.1"/>
    <property type="molecule type" value="Genomic_DNA"/>
</dbReference>
<dbReference type="GO" id="GO:0005524">
    <property type="term" value="F:ATP binding"/>
    <property type="evidence" value="ECO:0007669"/>
    <property type="project" value="InterPro"/>
</dbReference>
<dbReference type="SUPFAM" id="SSF56112">
    <property type="entry name" value="Protein kinase-like (PK-like)"/>
    <property type="match status" value="1"/>
</dbReference>
<reference evidence="4" key="1">
    <citation type="journal article" date="2022" name="Plant J.">
        <title>Strategies of tolerance reflected in two North American maple genomes.</title>
        <authorList>
            <person name="McEvoy S.L."/>
            <person name="Sezen U.U."/>
            <person name="Trouern-Trend A."/>
            <person name="McMahon S.M."/>
            <person name="Schaberg P.G."/>
            <person name="Yang J."/>
            <person name="Wegrzyn J.L."/>
            <person name="Swenson N.G."/>
        </authorList>
    </citation>
    <scope>NUCLEOTIDE SEQUENCE</scope>
    <source>
        <strain evidence="4">NS2018</strain>
    </source>
</reference>
<dbReference type="Gene3D" id="1.10.510.10">
    <property type="entry name" value="Transferase(Phosphotransferase) domain 1"/>
    <property type="match status" value="1"/>
</dbReference>